<dbReference type="PROSITE" id="PS51387">
    <property type="entry name" value="FAD_PCMH"/>
    <property type="match status" value="1"/>
</dbReference>
<dbReference type="InterPro" id="IPR016167">
    <property type="entry name" value="FAD-bd_PCMH_sub1"/>
</dbReference>
<evidence type="ECO:0000313" key="5">
    <source>
        <dbReference type="Proteomes" id="UP000561438"/>
    </source>
</evidence>
<dbReference type="SUPFAM" id="SSF55447">
    <property type="entry name" value="CO dehydrogenase flavoprotein C-terminal domain-like"/>
    <property type="match status" value="1"/>
</dbReference>
<feature type="domain" description="FAD-binding PCMH-type" evidence="3">
    <location>
        <begin position="1"/>
        <end position="224"/>
    </location>
</feature>
<evidence type="ECO:0000313" key="4">
    <source>
        <dbReference type="EMBL" id="NVD45274.1"/>
    </source>
</evidence>
<sequence>MRPFHYDKPATATDAVTNFRPGAQYFAGGTTMVDLMKLDVMKPARLIDISGLEKGRYDFIKWSGKSLRIGALTPMTKLADDDKVRARVPMLSDALWLAASPQIRNMARIGGNVLQRTRCPYFRDTSYEQCNKRKPGSGCAALDGGVTRHHAVLGTSDKCIATYPGDFAQALVALDAVVEILGEDGPRSLRFADLHVLPEARPDRETTLAPSDLIIAFSIEDADFPRSKYLKIRDRESYAYALASTASALRMDGNTIADVRLGLGGVATTPWRAREAEAALRGGPATEAQFARAADIAFAGASTTDENAFKVELGKRTMVRSLLETARMEG</sequence>
<dbReference type="SUPFAM" id="SSF56176">
    <property type="entry name" value="FAD-binding/transporter-associated domain-like"/>
    <property type="match status" value="1"/>
</dbReference>
<dbReference type="SMART" id="SM01092">
    <property type="entry name" value="CO_deh_flav_C"/>
    <property type="match status" value="1"/>
</dbReference>
<dbReference type="InterPro" id="IPR036683">
    <property type="entry name" value="CO_DH_flav_C_dom_sf"/>
</dbReference>
<dbReference type="RefSeq" id="WP_176267571.1">
    <property type="nucleotide sequence ID" value="NZ_JABWGV010000003.1"/>
</dbReference>
<keyword evidence="2" id="KW-0274">FAD</keyword>
<evidence type="ECO:0000256" key="2">
    <source>
        <dbReference type="ARBA" id="ARBA00022827"/>
    </source>
</evidence>
<dbReference type="Pfam" id="PF00941">
    <property type="entry name" value="FAD_binding_5"/>
    <property type="match status" value="1"/>
</dbReference>
<dbReference type="InterPro" id="IPR051312">
    <property type="entry name" value="Diverse_Substr_Oxidored"/>
</dbReference>
<name>A0A850H028_9SPHN</name>
<accession>A0A850H028</accession>
<dbReference type="InterPro" id="IPR016166">
    <property type="entry name" value="FAD-bd_PCMH"/>
</dbReference>
<dbReference type="Gene3D" id="3.30.465.10">
    <property type="match status" value="2"/>
</dbReference>
<dbReference type="Gene3D" id="3.30.43.10">
    <property type="entry name" value="Uridine Diphospho-n-acetylenolpyruvylglucosamine Reductase, domain 2"/>
    <property type="match status" value="1"/>
</dbReference>
<protein>
    <submittedName>
        <fullName evidence="4">Xanthine dehydrogenase family protein subunit M</fullName>
    </submittedName>
</protein>
<dbReference type="GO" id="GO:0016491">
    <property type="term" value="F:oxidoreductase activity"/>
    <property type="evidence" value="ECO:0007669"/>
    <property type="project" value="InterPro"/>
</dbReference>
<gene>
    <name evidence="4" type="ORF">HUV48_09630</name>
</gene>
<reference evidence="4 5" key="1">
    <citation type="submission" date="2020-06" db="EMBL/GenBank/DDBJ databases">
        <title>Altererythrobacter sp. HHU K3-1.</title>
        <authorList>
            <person name="Zhang D."/>
            <person name="Xue H."/>
        </authorList>
    </citation>
    <scope>NUCLEOTIDE SEQUENCE [LARGE SCALE GENOMIC DNA]</scope>
    <source>
        <strain evidence="4 5">HHU K3-1</strain>
    </source>
</reference>
<dbReference type="Proteomes" id="UP000561438">
    <property type="component" value="Unassembled WGS sequence"/>
</dbReference>
<dbReference type="AlphaFoldDB" id="A0A850H028"/>
<dbReference type="InterPro" id="IPR036318">
    <property type="entry name" value="FAD-bd_PCMH-like_sf"/>
</dbReference>
<comment type="caution">
    <text evidence="4">The sequence shown here is derived from an EMBL/GenBank/DDBJ whole genome shotgun (WGS) entry which is preliminary data.</text>
</comment>
<dbReference type="EMBL" id="JABWGV010000003">
    <property type="protein sequence ID" value="NVD45274.1"/>
    <property type="molecule type" value="Genomic_DNA"/>
</dbReference>
<dbReference type="PANTHER" id="PTHR42659">
    <property type="entry name" value="XANTHINE DEHYDROGENASE SUBUNIT C-RELATED"/>
    <property type="match status" value="1"/>
</dbReference>
<dbReference type="Gene3D" id="3.30.390.50">
    <property type="entry name" value="CO dehydrogenase flavoprotein, C-terminal domain"/>
    <property type="match status" value="1"/>
</dbReference>
<evidence type="ECO:0000256" key="1">
    <source>
        <dbReference type="ARBA" id="ARBA00022630"/>
    </source>
</evidence>
<dbReference type="InterPro" id="IPR005107">
    <property type="entry name" value="CO_DH_flav_C"/>
</dbReference>
<dbReference type="PANTHER" id="PTHR42659:SF1">
    <property type="entry name" value="OXIDOREDUCTASE"/>
    <property type="match status" value="1"/>
</dbReference>
<organism evidence="4 5">
    <name type="scientific">Qipengyuania atrilutea</name>
    <dbReference type="NCBI Taxonomy" id="2744473"/>
    <lineage>
        <taxon>Bacteria</taxon>
        <taxon>Pseudomonadati</taxon>
        <taxon>Pseudomonadota</taxon>
        <taxon>Alphaproteobacteria</taxon>
        <taxon>Sphingomonadales</taxon>
        <taxon>Erythrobacteraceae</taxon>
        <taxon>Qipengyuania</taxon>
    </lineage>
</organism>
<evidence type="ECO:0000259" key="3">
    <source>
        <dbReference type="PROSITE" id="PS51387"/>
    </source>
</evidence>
<keyword evidence="1" id="KW-0285">Flavoprotein</keyword>
<dbReference type="InterPro" id="IPR002346">
    <property type="entry name" value="Mopterin_DH_FAD-bd"/>
</dbReference>
<dbReference type="InterPro" id="IPR016169">
    <property type="entry name" value="FAD-bd_PCMH_sub2"/>
</dbReference>
<dbReference type="GO" id="GO:0071949">
    <property type="term" value="F:FAD binding"/>
    <property type="evidence" value="ECO:0007669"/>
    <property type="project" value="InterPro"/>
</dbReference>
<keyword evidence="5" id="KW-1185">Reference proteome</keyword>
<dbReference type="Pfam" id="PF03450">
    <property type="entry name" value="CO_deh_flav_C"/>
    <property type="match status" value="1"/>
</dbReference>
<proteinExistence type="predicted"/>